<dbReference type="STRING" id="398767.Glov_0880"/>
<evidence type="ECO:0000313" key="4">
    <source>
        <dbReference type="EMBL" id="ACD94604.1"/>
    </source>
</evidence>
<evidence type="ECO:0000256" key="2">
    <source>
        <dbReference type="ARBA" id="ARBA00022723"/>
    </source>
</evidence>
<dbReference type="RefSeq" id="WP_012468958.1">
    <property type="nucleotide sequence ID" value="NC_010814.1"/>
</dbReference>
<dbReference type="AlphaFoldDB" id="B3E539"/>
<name>B3E539_TRIL1</name>
<keyword evidence="5" id="KW-1185">Reference proteome</keyword>
<accession>B3E539</accession>
<evidence type="ECO:0000313" key="5">
    <source>
        <dbReference type="Proteomes" id="UP000002420"/>
    </source>
</evidence>
<evidence type="ECO:0000256" key="1">
    <source>
        <dbReference type="ARBA" id="ARBA00010587"/>
    </source>
</evidence>
<reference evidence="4 5" key="1">
    <citation type="submission" date="2008-05" db="EMBL/GenBank/DDBJ databases">
        <title>Complete sequence of chromosome of Geobacter lovleyi SZ.</title>
        <authorList>
            <consortium name="US DOE Joint Genome Institute"/>
            <person name="Lucas S."/>
            <person name="Copeland A."/>
            <person name="Lapidus A."/>
            <person name="Glavina del Rio T."/>
            <person name="Dalin E."/>
            <person name="Tice H."/>
            <person name="Bruce D."/>
            <person name="Goodwin L."/>
            <person name="Pitluck S."/>
            <person name="Chertkov O."/>
            <person name="Meincke L."/>
            <person name="Brettin T."/>
            <person name="Detter J.C."/>
            <person name="Han C."/>
            <person name="Tapia R."/>
            <person name="Kuske C.R."/>
            <person name="Schmutz J."/>
            <person name="Larimer F."/>
            <person name="Land M."/>
            <person name="Hauser L."/>
            <person name="Kyrpides N."/>
            <person name="Mikhailova N."/>
            <person name="Sung Y."/>
            <person name="Fletcher K.E."/>
            <person name="Ritalahti K.M."/>
            <person name="Loeffler F.E."/>
            <person name="Richardson P."/>
        </authorList>
    </citation>
    <scope>NUCLEOTIDE SEQUENCE [LARGE SCALE GENOMIC DNA]</scope>
    <source>
        <strain evidence="5">ATCC BAA-1151 / DSM 17278 / SZ</strain>
    </source>
</reference>
<sequence>MSSYSPLNTFGYVATQHLMPYDSRQARLISVLDAIIATADQVPSAELEQQIEDLLGNVLGQTASENVHMFTIDYLAYEDHKLDHFRICTTIAGIRCKAARALCIDDDLQTLRKLLSLHIDKHDQMLEQYLISGVQPYQCQQYQELYR</sequence>
<comment type="similarity">
    <text evidence="1">Belongs to the hemerythrin family.</text>
</comment>
<dbReference type="Proteomes" id="UP000002420">
    <property type="component" value="Chromosome"/>
</dbReference>
<gene>
    <name evidence="4" type="ordered locus">Glov_0880</name>
</gene>
<dbReference type="OrthoDB" id="5403899at2"/>
<dbReference type="SUPFAM" id="SSF47188">
    <property type="entry name" value="Hemerythrin-like"/>
    <property type="match status" value="1"/>
</dbReference>
<keyword evidence="2" id="KW-0479">Metal-binding</keyword>
<protein>
    <submittedName>
        <fullName evidence="4">Uncharacterized protein</fullName>
    </submittedName>
</protein>
<dbReference type="InterPro" id="IPR035938">
    <property type="entry name" value="Hemerythrin-like_sf"/>
</dbReference>
<keyword evidence="3" id="KW-0408">Iron</keyword>
<organism evidence="4 5">
    <name type="scientific">Trichlorobacter lovleyi (strain ATCC BAA-1151 / DSM 17278 / SZ)</name>
    <name type="common">Geobacter lovleyi</name>
    <dbReference type="NCBI Taxonomy" id="398767"/>
    <lineage>
        <taxon>Bacteria</taxon>
        <taxon>Pseudomonadati</taxon>
        <taxon>Thermodesulfobacteriota</taxon>
        <taxon>Desulfuromonadia</taxon>
        <taxon>Geobacterales</taxon>
        <taxon>Geobacteraceae</taxon>
        <taxon>Trichlorobacter</taxon>
    </lineage>
</organism>
<dbReference type="KEGG" id="glo:Glov_0880"/>
<evidence type="ECO:0000256" key="3">
    <source>
        <dbReference type="ARBA" id="ARBA00023004"/>
    </source>
</evidence>
<dbReference type="Gene3D" id="1.20.120.50">
    <property type="entry name" value="Hemerythrin-like"/>
    <property type="match status" value="1"/>
</dbReference>
<proteinExistence type="inferred from homology"/>
<dbReference type="HOGENOM" id="CLU_1765409_0_0_7"/>
<dbReference type="EMBL" id="CP001089">
    <property type="protein sequence ID" value="ACD94604.1"/>
    <property type="molecule type" value="Genomic_DNA"/>
</dbReference>
<dbReference type="GO" id="GO:0046872">
    <property type="term" value="F:metal ion binding"/>
    <property type="evidence" value="ECO:0007669"/>
    <property type="project" value="UniProtKB-KW"/>
</dbReference>